<gene>
    <name evidence="3" type="ORF">FSB_LOCUS30529</name>
</gene>
<accession>A0A2N9GJK5</accession>
<dbReference type="Pfam" id="PF03168">
    <property type="entry name" value="LEA_2"/>
    <property type="match status" value="1"/>
</dbReference>
<feature type="domain" description="Water stress and hypersensitive response" evidence="2">
    <location>
        <begin position="185"/>
        <end position="299"/>
    </location>
</feature>
<feature type="domain" description="Water stress and hypersensitive response" evidence="2">
    <location>
        <begin position="66"/>
        <end position="179"/>
    </location>
</feature>
<name>A0A2N9GJK5_FAGSY</name>
<dbReference type="GO" id="GO:0005829">
    <property type="term" value="C:cytosol"/>
    <property type="evidence" value="ECO:0007669"/>
    <property type="project" value="TreeGrafter"/>
</dbReference>
<dbReference type="EMBL" id="OIVN01002330">
    <property type="protein sequence ID" value="SPD02647.1"/>
    <property type="molecule type" value="Genomic_DNA"/>
</dbReference>
<dbReference type="Gene3D" id="2.60.40.1820">
    <property type="match status" value="2"/>
</dbReference>
<sequence>MRSRAVAHFALAQGHPCLYLECSSQDKKHKEDEKDEGKGAWIENVGNPFYDFGKKKIEGAFAKPTAKFTGIHIPFINREKADIVVDVLMKNPSLIPIPLTDINFLIESDERNLISGGLDAGTIPAYGEVTVKVRFTLIYDDIKHTFADIKPGSKIPYKIKVDVPFIGRQTTLTGEINIPDKPAIHDIEDIKFERISFEETVAFLHLKLENKNDSDLSLKDHYAFRLCDVSIGVEDLANSAKLDKNGITHIDISITFSLNKDHYEVRLCDMIIGVADLAKSSKLDKNGITITFRPNKDFGSALWDWIKRKCTGYMKEIFSGLN</sequence>
<dbReference type="PANTHER" id="PTHR31459:SF2">
    <property type="entry name" value="OS03G0843300 PROTEIN"/>
    <property type="match status" value="1"/>
</dbReference>
<reference evidence="3" key="1">
    <citation type="submission" date="2018-02" db="EMBL/GenBank/DDBJ databases">
        <authorList>
            <person name="Cohen D.B."/>
            <person name="Kent A.D."/>
        </authorList>
    </citation>
    <scope>NUCLEOTIDE SEQUENCE</scope>
</reference>
<proteinExistence type="inferred from homology"/>
<dbReference type="SMART" id="SM00769">
    <property type="entry name" value="WHy"/>
    <property type="match status" value="2"/>
</dbReference>
<protein>
    <recommendedName>
        <fullName evidence="2">Water stress and hypersensitive response domain-containing protein</fullName>
    </recommendedName>
</protein>
<organism evidence="3">
    <name type="scientific">Fagus sylvatica</name>
    <name type="common">Beechnut</name>
    <dbReference type="NCBI Taxonomy" id="28930"/>
    <lineage>
        <taxon>Eukaryota</taxon>
        <taxon>Viridiplantae</taxon>
        <taxon>Streptophyta</taxon>
        <taxon>Embryophyta</taxon>
        <taxon>Tracheophyta</taxon>
        <taxon>Spermatophyta</taxon>
        <taxon>Magnoliopsida</taxon>
        <taxon>eudicotyledons</taxon>
        <taxon>Gunneridae</taxon>
        <taxon>Pentapetalae</taxon>
        <taxon>rosids</taxon>
        <taxon>fabids</taxon>
        <taxon>Fagales</taxon>
        <taxon>Fagaceae</taxon>
        <taxon>Fagus</taxon>
    </lineage>
</organism>
<comment type="similarity">
    <text evidence="1">Belongs to the LEA type 2 family.</text>
</comment>
<dbReference type="SUPFAM" id="SSF117070">
    <property type="entry name" value="LEA14-like"/>
    <property type="match status" value="2"/>
</dbReference>
<dbReference type="InterPro" id="IPR045043">
    <property type="entry name" value="Lea14-like"/>
</dbReference>
<dbReference type="InterPro" id="IPR004864">
    <property type="entry name" value="LEA_2"/>
</dbReference>
<evidence type="ECO:0000313" key="3">
    <source>
        <dbReference type="EMBL" id="SPD02647.1"/>
    </source>
</evidence>
<evidence type="ECO:0000259" key="2">
    <source>
        <dbReference type="SMART" id="SM00769"/>
    </source>
</evidence>
<dbReference type="PANTHER" id="PTHR31459">
    <property type="match status" value="1"/>
</dbReference>
<dbReference type="InterPro" id="IPR013990">
    <property type="entry name" value="WHy-dom"/>
</dbReference>
<dbReference type="GO" id="GO:0009269">
    <property type="term" value="P:response to desiccation"/>
    <property type="evidence" value="ECO:0007669"/>
    <property type="project" value="InterPro"/>
</dbReference>
<evidence type="ECO:0000256" key="1">
    <source>
        <dbReference type="ARBA" id="ARBA00005960"/>
    </source>
</evidence>
<dbReference type="AlphaFoldDB" id="A0A2N9GJK5"/>